<feature type="compositionally biased region" description="Pro residues" evidence="1">
    <location>
        <begin position="79"/>
        <end position="94"/>
    </location>
</feature>
<feature type="compositionally biased region" description="Polar residues" evidence="1">
    <location>
        <begin position="389"/>
        <end position="399"/>
    </location>
</feature>
<feature type="transmembrane region" description="Helical" evidence="2">
    <location>
        <begin position="262"/>
        <end position="280"/>
    </location>
</feature>
<keyword evidence="2" id="KW-1133">Transmembrane helix</keyword>
<dbReference type="EMBL" id="VWNA01000001">
    <property type="protein sequence ID" value="MQT13284.1"/>
    <property type="molecule type" value="Genomic_DNA"/>
</dbReference>
<feature type="region of interest" description="Disordered" evidence="1">
    <location>
        <begin position="294"/>
        <end position="402"/>
    </location>
</feature>
<keyword evidence="2" id="KW-0812">Transmembrane</keyword>
<dbReference type="Proteomes" id="UP000332515">
    <property type="component" value="Unassembled WGS sequence"/>
</dbReference>
<organism evidence="3 4">
    <name type="scientific">Segnochrobactrum spirostomi</name>
    <dbReference type="NCBI Taxonomy" id="2608987"/>
    <lineage>
        <taxon>Bacteria</taxon>
        <taxon>Pseudomonadati</taxon>
        <taxon>Pseudomonadota</taxon>
        <taxon>Alphaproteobacteria</taxon>
        <taxon>Hyphomicrobiales</taxon>
        <taxon>Segnochrobactraceae</taxon>
        <taxon>Segnochrobactrum</taxon>
    </lineage>
</organism>
<feature type="compositionally biased region" description="Low complexity" evidence="1">
    <location>
        <begin position="69"/>
        <end position="78"/>
    </location>
</feature>
<feature type="compositionally biased region" description="Low complexity" evidence="1">
    <location>
        <begin position="118"/>
        <end position="140"/>
    </location>
</feature>
<evidence type="ECO:0000256" key="2">
    <source>
        <dbReference type="SAM" id="Phobius"/>
    </source>
</evidence>
<sequence>MADYYSVLQRAVGTLPENTGQARRAIYEKARTALVRQLESIDPPLPASEITKQRLALEEAVRRIEQEASRAALAAAPRPTAPRPAAPPPPPVAAPQPSAERPSAGYAPEGRPVPPVVPSRAAPEARSYAPPVDSPAAPAPLGETPAAPPEPQAPPRVTAWAPPIRPIPSEPDEPVFPPDPDAPAAEAEAPKKRGLFGRSRKGGEPMPADPFADRAEPAAPMPAAPPSRADADDVAEDWVEHDRLDVEEAAAPPPRKSGRGRIIAIVVVLVLVAAAAVAYMERSRITALLAHKSTDTASTASPPATAQPADTQPADTGAPKDEDRLPSMSGGSDASTSGNAGTPAAPADTTPAPPASTDTSAPAQQPATPADNAGAEQPSTPAPAAPPADTQSSTDNTQVAPGPATATLYEEGEVPGSRGGAFTGDVTWTMTRESFGGGAPEPLVRAVIDIPEKSMKVTLVVRQNRDAALPASHLVEISFDLGPKFNGGGIQGVPGIIMKRTSDDRGDALLGASARVSDNLFWIALSSSQADKARNLELLGDREWIDVPMVFTNGKRAILTIRKGTTGDAAMKEALAAWNGG</sequence>
<feature type="compositionally biased region" description="Low complexity" evidence="1">
    <location>
        <begin position="295"/>
        <end position="316"/>
    </location>
</feature>
<dbReference type="RefSeq" id="WP_153481487.1">
    <property type="nucleotide sequence ID" value="NZ_VWNA01000001.1"/>
</dbReference>
<protein>
    <submittedName>
        <fullName evidence="3">Uncharacterized protein</fullName>
    </submittedName>
</protein>
<keyword evidence="4" id="KW-1185">Reference proteome</keyword>
<evidence type="ECO:0000313" key="4">
    <source>
        <dbReference type="Proteomes" id="UP000332515"/>
    </source>
</evidence>
<name>A0A6A7Y2H9_9HYPH</name>
<reference evidence="3 4" key="1">
    <citation type="submission" date="2019-09" db="EMBL/GenBank/DDBJ databases">
        <title>Segnochrobactrum spirostomi gen. nov., sp. nov., isolated from the ciliate Spirostomum cf. yagiui and description of a novel family, Segnochrobactraceae fam. nov. within the order Rhizobiales of the class Alphaproteobacteria.</title>
        <authorList>
            <person name="Akter S."/>
            <person name="Shazib S.U.A."/>
            <person name="Shin M.K."/>
        </authorList>
    </citation>
    <scope>NUCLEOTIDE SEQUENCE [LARGE SCALE GENOMIC DNA]</scope>
    <source>
        <strain evidence="3 4">Sp-1</strain>
    </source>
</reference>
<keyword evidence="2" id="KW-0472">Membrane</keyword>
<gene>
    <name evidence="3" type="ORF">F0357_11650</name>
</gene>
<feature type="region of interest" description="Disordered" evidence="1">
    <location>
        <begin position="68"/>
        <end position="257"/>
    </location>
</feature>
<comment type="caution">
    <text evidence="3">The sequence shown here is derived from an EMBL/GenBank/DDBJ whole genome shotgun (WGS) entry which is preliminary data.</text>
</comment>
<feature type="compositionally biased region" description="Low complexity" evidence="1">
    <location>
        <begin position="342"/>
        <end position="373"/>
    </location>
</feature>
<dbReference type="AlphaFoldDB" id="A0A6A7Y2H9"/>
<evidence type="ECO:0000313" key="3">
    <source>
        <dbReference type="EMBL" id="MQT13284.1"/>
    </source>
</evidence>
<feature type="compositionally biased region" description="Polar residues" evidence="1">
    <location>
        <begin position="329"/>
        <end position="340"/>
    </location>
</feature>
<accession>A0A6A7Y2H9</accession>
<proteinExistence type="predicted"/>
<evidence type="ECO:0000256" key="1">
    <source>
        <dbReference type="SAM" id="MobiDB-lite"/>
    </source>
</evidence>
<feature type="compositionally biased region" description="Pro residues" evidence="1">
    <location>
        <begin position="163"/>
        <end position="181"/>
    </location>
</feature>